<sequence length="30" mass="3385">NLETVYTYEGTHDIHTLVLGEAFTGLKAYQ</sequence>
<evidence type="ECO:0000313" key="1">
    <source>
        <dbReference type="EMBL" id="SEH13609.1"/>
    </source>
</evidence>
<dbReference type="EMBL" id="FNWL01000001">
    <property type="protein sequence ID" value="SEH13609.1"/>
    <property type="molecule type" value="Genomic_DNA"/>
</dbReference>
<protein>
    <submittedName>
        <fullName evidence="1">Glutaryl-CoA dehydrogenase</fullName>
    </submittedName>
</protein>
<evidence type="ECO:0000313" key="2">
    <source>
        <dbReference type="Proteomes" id="UP000199112"/>
    </source>
</evidence>
<gene>
    <name evidence="1" type="ORF">SAMN04487967_1482</name>
</gene>
<dbReference type="AlphaFoldDB" id="A0A1H6FRT3"/>
<dbReference type="Proteomes" id="UP000199112">
    <property type="component" value="Unassembled WGS sequence"/>
</dbReference>
<reference evidence="2" key="1">
    <citation type="submission" date="2016-10" db="EMBL/GenBank/DDBJ databases">
        <authorList>
            <person name="Varghese N."/>
            <person name="Submissions S."/>
        </authorList>
    </citation>
    <scope>NUCLEOTIDE SEQUENCE [LARGE SCALE GENOMIC DNA]</scope>
    <source>
        <strain evidence="2">CGMCC 1.8981</strain>
    </source>
</reference>
<keyword evidence="2" id="KW-1185">Reference proteome</keyword>
<proteinExistence type="predicted"/>
<organism evidence="1 2">
    <name type="scientific">Natronorubrum sediminis</name>
    <dbReference type="NCBI Taxonomy" id="640943"/>
    <lineage>
        <taxon>Archaea</taxon>
        <taxon>Methanobacteriati</taxon>
        <taxon>Methanobacteriota</taxon>
        <taxon>Stenosarchaea group</taxon>
        <taxon>Halobacteria</taxon>
        <taxon>Halobacteriales</taxon>
        <taxon>Natrialbaceae</taxon>
        <taxon>Natronorubrum</taxon>
    </lineage>
</organism>
<feature type="non-terminal residue" evidence="1">
    <location>
        <position position="1"/>
    </location>
</feature>
<accession>A0A1H6FRT3</accession>
<name>A0A1H6FRT3_9EURY</name>